<keyword evidence="3" id="KW-1185">Reference proteome</keyword>
<evidence type="ECO:0000313" key="3">
    <source>
        <dbReference type="Proteomes" id="UP000620633"/>
    </source>
</evidence>
<proteinExistence type="predicted"/>
<accession>A0ABQ2SI25</accession>
<feature type="signal peptide" evidence="1">
    <location>
        <begin position="1"/>
        <end position="24"/>
    </location>
</feature>
<comment type="caution">
    <text evidence="2">The sequence shown here is derived from an EMBL/GenBank/DDBJ whole genome shotgun (WGS) entry which is preliminary data.</text>
</comment>
<protein>
    <submittedName>
        <fullName evidence="2">Uncharacterized protein</fullName>
    </submittedName>
</protein>
<reference evidence="3" key="1">
    <citation type="journal article" date="2019" name="Int. J. Syst. Evol. Microbiol.">
        <title>The Global Catalogue of Microorganisms (GCM) 10K type strain sequencing project: providing services to taxonomists for standard genome sequencing and annotation.</title>
        <authorList>
            <consortium name="The Broad Institute Genomics Platform"/>
            <consortium name="The Broad Institute Genome Sequencing Center for Infectious Disease"/>
            <person name="Wu L."/>
            <person name="Ma J."/>
        </authorList>
    </citation>
    <scope>NUCLEOTIDE SEQUENCE [LARGE SCALE GENOMIC DNA]</scope>
    <source>
        <strain evidence="3">JCM 31406</strain>
    </source>
</reference>
<dbReference type="EMBL" id="BMQO01000010">
    <property type="protein sequence ID" value="GGS30245.1"/>
    <property type="molecule type" value="Genomic_DNA"/>
</dbReference>
<keyword evidence="1" id="KW-0732">Signal</keyword>
<gene>
    <name evidence="2" type="ORF">GCM10008961_22420</name>
</gene>
<evidence type="ECO:0000256" key="1">
    <source>
        <dbReference type="SAM" id="SignalP"/>
    </source>
</evidence>
<sequence length="89" mass="8526">MTAVRAAPGAGLAAFLGSCGPSFAAGFGVGGVRPGRGAVAAAFAVRFPPVPLLPDALLPAPLWLAVALPAFTLVCAGEAGARAWVGAAA</sequence>
<evidence type="ECO:0000313" key="2">
    <source>
        <dbReference type="EMBL" id="GGS30245.1"/>
    </source>
</evidence>
<name>A0ABQ2SI25_9DEIO</name>
<feature type="chain" id="PRO_5047085801" evidence="1">
    <location>
        <begin position="25"/>
        <end position="89"/>
    </location>
</feature>
<organism evidence="2 3">
    <name type="scientific">Deinococcus knuensis</name>
    <dbReference type="NCBI Taxonomy" id="1837380"/>
    <lineage>
        <taxon>Bacteria</taxon>
        <taxon>Thermotogati</taxon>
        <taxon>Deinococcota</taxon>
        <taxon>Deinococci</taxon>
        <taxon>Deinococcales</taxon>
        <taxon>Deinococcaceae</taxon>
        <taxon>Deinococcus</taxon>
    </lineage>
</organism>
<dbReference type="Proteomes" id="UP000620633">
    <property type="component" value="Unassembled WGS sequence"/>
</dbReference>
<dbReference type="PROSITE" id="PS51257">
    <property type="entry name" value="PROKAR_LIPOPROTEIN"/>
    <property type="match status" value="1"/>
</dbReference>